<reference evidence="2" key="1">
    <citation type="submission" date="2025-08" db="UniProtKB">
        <authorList>
            <consortium name="Ensembl"/>
        </authorList>
    </citation>
    <scope>IDENTIFICATION</scope>
</reference>
<evidence type="ECO:0000256" key="1">
    <source>
        <dbReference type="SAM" id="Phobius"/>
    </source>
</evidence>
<organism evidence="2 3">
    <name type="scientific">Fundulus heteroclitus</name>
    <name type="common">Killifish</name>
    <name type="synonym">Mummichog</name>
    <dbReference type="NCBI Taxonomy" id="8078"/>
    <lineage>
        <taxon>Eukaryota</taxon>
        <taxon>Metazoa</taxon>
        <taxon>Chordata</taxon>
        <taxon>Craniata</taxon>
        <taxon>Vertebrata</taxon>
        <taxon>Euteleostomi</taxon>
        <taxon>Actinopterygii</taxon>
        <taxon>Neopterygii</taxon>
        <taxon>Teleostei</taxon>
        <taxon>Neoteleostei</taxon>
        <taxon>Acanthomorphata</taxon>
        <taxon>Ovalentaria</taxon>
        <taxon>Atherinomorphae</taxon>
        <taxon>Cyprinodontiformes</taxon>
        <taxon>Fundulidae</taxon>
        <taxon>Fundulus</taxon>
    </lineage>
</organism>
<dbReference type="GeneTree" id="ENSGT01030000235138"/>
<sequence length="143" mass="15623">MFLWRRDAACRSAAGGSPSPLLVDSFSSPSRLLLPPQVLPIWGLAVPLPAVMMITISLYMVLLGVGLWIRSCLKVGPAGPMKHLVFRRWTCPGSDPFQTSDGGPVQVLTRSRPQTCINMDCACTCQPPDCQSCNCLCFEIRIK</sequence>
<dbReference type="AlphaFoldDB" id="A0A3Q2Q1J1"/>
<dbReference type="STRING" id="8078.ENSFHEP00000020343"/>
<dbReference type="Ensembl" id="ENSFHET00000029827.1">
    <property type="protein sequence ID" value="ENSFHEP00000020343.1"/>
    <property type="gene ID" value="ENSFHEG00000022266.1"/>
</dbReference>
<feature type="transmembrane region" description="Helical" evidence="1">
    <location>
        <begin position="41"/>
        <end position="69"/>
    </location>
</feature>
<accession>A0A3Q2Q1J1</accession>
<keyword evidence="1" id="KW-1133">Transmembrane helix</keyword>
<evidence type="ECO:0000313" key="2">
    <source>
        <dbReference type="Ensembl" id="ENSFHEP00000020343.1"/>
    </source>
</evidence>
<evidence type="ECO:0000313" key="3">
    <source>
        <dbReference type="Proteomes" id="UP000265000"/>
    </source>
</evidence>
<dbReference type="Proteomes" id="UP000265000">
    <property type="component" value="Unplaced"/>
</dbReference>
<proteinExistence type="predicted"/>
<protein>
    <submittedName>
        <fullName evidence="2">Uncharacterized protein</fullName>
    </submittedName>
</protein>
<keyword evidence="1" id="KW-0812">Transmembrane</keyword>
<keyword evidence="3" id="KW-1185">Reference proteome</keyword>
<name>A0A3Q2Q1J1_FUNHE</name>
<reference evidence="2" key="2">
    <citation type="submission" date="2025-09" db="UniProtKB">
        <authorList>
            <consortium name="Ensembl"/>
        </authorList>
    </citation>
    <scope>IDENTIFICATION</scope>
</reference>
<keyword evidence="1" id="KW-0472">Membrane</keyword>